<dbReference type="GO" id="GO:0004518">
    <property type="term" value="F:nuclease activity"/>
    <property type="evidence" value="ECO:0007669"/>
    <property type="project" value="UniProtKB-KW"/>
</dbReference>
<dbReference type="InterPro" id="IPR018228">
    <property type="entry name" value="DNase_TatD-rel_CS"/>
</dbReference>
<feature type="binding site" evidence="7">
    <location>
        <position position="180"/>
    </location>
    <ligand>
        <name>a divalent metal cation</name>
        <dbReference type="ChEBI" id="CHEBI:60240"/>
        <label>2</label>
    </ligand>
</feature>
<protein>
    <recommendedName>
        <fullName evidence="5">Deoxyribonuclease TATDN1</fullName>
    </recommendedName>
</protein>
<reference evidence="8 9" key="1">
    <citation type="submission" date="2024-11" db="EMBL/GenBank/DDBJ databases">
        <title>Adaptive evolution of stress response genes in parasites aligns with host niche diversity.</title>
        <authorList>
            <person name="Hahn C."/>
            <person name="Resl P."/>
        </authorList>
    </citation>
    <scope>NUCLEOTIDE SEQUENCE [LARGE SCALE GENOMIC DNA]</scope>
    <source>
        <strain evidence="8">EGGRZ-B1_66</strain>
        <tissue evidence="8">Body</tissue>
    </source>
</reference>
<keyword evidence="2" id="KW-0540">Nuclease</keyword>
<keyword evidence="9" id="KW-1185">Reference proteome</keyword>
<comment type="caution">
    <text evidence="8">The sequence shown here is derived from an EMBL/GenBank/DDBJ whole genome shotgun (WGS) entry which is preliminary data.</text>
</comment>
<dbReference type="SUPFAM" id="SSF51556">
    <property type="entry name" value="Metallo-dependent hydrolases"/>
    <property type="match status" value="1"/>
</dbReference>
<dbReference type="InterPro" id="IPR032466">
    <property type="entry name" value="Metal_Hydrolase"/>
</dbReference>
<evidence type="ECO:0000256" key="6">
    <source>
        <dbReference type="ARBA" id="ARBA00045223"/>
    </source>
</evidence>
<organism evidence="8 9">
    <name type="scientific">Cichlidogyrus casuarinus</name>
    <dbReference type="NCBI Taxonomy" id="1844966"/>
    <lineage>
        <taxon>Eukaryota</taxon>
        <taxon>Metazoa</taxon>
        <taxon>Spiralia</taxon>
        <taxon>Lophotrochozoa</taxon>
        <taxon>Platyhelminthes</taxon>
        <taxon>Monogenea</taxon>
        <taxon>Monopisthocotylea</taxon>
        <taxon>Dactylogyridea</taxon>
        <taxon>Ancyrocephalidae</taxon>
        <taxon>Cichlidogyrus</taxon>
    </lineage>
</organism>
<name>A0ABD2QKL1_9PLAT</name>
<dbReference type="InterPro" id="IPR001130">
    <property type="entry name" value="TatD-like"/>
</dbReference>
<feature type="binding site" evidence="7">
    <location>
        <position position="153"/>
    </location>
    <ligand>
        <name>a divalent metal cation</name>
        <dbReference type="ChEBI" id="CHEBI:60240"/>
        <label>2</label>
    </ligand>
</feature>
<feature type="binding site" evidence="7">
    <location>
        <position position="116"/>
    </location>
    <ligand>
        <name>a divalent metal cation</name>
        <dbReference type="ChEBI" id="CHEBI:60240"/>
        <label>1</label>
    </ligand>
</feature>
<dbReference type="Proteomes" id="UP001626550">
    <property type="component" value="Unassembled WGS sequence"/>
</dbReference>
<feature type="binding site" evidence="7">
    <location>
        <position position="228"/>
    </location>
    <ligand>
        <name>a divalent metal cation</name>
        <dbReference type="ChEBI" id="CHEBI:60240"/>
        <label>1</label>
    </ligand>
</feature>
<dbReference type="Pfam" id="PF01026">
    <property type="entry name" value="TatD_DNase"/>
    <property type="match status" value="1"/>
</dbReference>
<gene>
    <name evidence="8" type="ORF">Ciccas_001225</name>
</gene>
<sequence length="330" mass="37392">MTKNKSKCHKFIDIGANLTDPRFFGNYHGSVKHTDDLEIVIARANSLGVDKILVTGGSLFESKEAINICEKSPSLFATVGCHPTRCNEFLKNPPYYLQQLEELVSNNLQKVVALGEMGLDYDRTQFCSIEVQKKYFLYQLDMYSKFKLPLFLHSRACADGFESIIRNGIEKHGKLKGVVHSFTGGLEEARSLIDLGFFIGVNGCSLKTEENLEVIRNLPLDKLMIETDAPWCEIRNTHASHKYVQTLFPVKKAEKWDANSFVKGRNEPAATVQVFEVLCALHSDKDPTDISETLYSNTFDLFFASNENLNLYFFDSLACYEVRITCCFQL</sequence>
<evidence type="ECO:0000256" key="1">
    <source>
        <dbReference type="ARBA" id="ARBA00009275"/>
    </source>
</evidence>
<dbReference type="PIRSF" id="PIRSF005902">
    <property type="entry name" value="DNase_TatD"/>
    <property type="match status" value="1"/>
</dbReference>
<dbReference type="PANTHER" id="PTHR10060:SF15">
    <property type="entry name" value="DEOXYRIBONUCLEASE TATDN1"/>
    <property type="match status" value="1"/>
</dbReference>
<dbReference type="InterPro" id="IPR050891">
    <property type="entry name" value="TatD-type_Hydrolase"/>
</dbReference>
<accession>A0ABD2QKL1</accession>
<keyword evidence="3 7" id="KW-0479">Metal-binding</keyword>
<proteinExistence type="inferred from homology"/>
<dbReference type="GO" id="GO:0046872">
    <property type="term" value="F:metal ion binding"/>
    <property type="evidence" value="ECO:0007669"/>
    <property type="project" value="UniProtKB-KW"/>
</dbReference>
<comment type="function">
    <text evidence="6">Deoxyribonuclease which catalyzes (in vitro) the decatenation of kinetoplast DNA, which are circular DNA catenated to each other, producing linear DNA molecules. Plays an important role in chromosomal segregation and cell cycle progression during eye development probably via its DNA decatenation activity.</text>
</comment>
<comment type="similarity">
    <text evidence="1">Belongs to the metallo-dependent hydrolases superfamily. TatD-type hydrolase family.</text>
</comment>
<evidence type="ECO:0000256" key="5">
    <source>
        <dbReference type="ARBA" id="ARBA00039767"/>
    </source>
</evidence>
<keyword evidence="4" id="KW-0378">Hydrolase</keyword>
<evidence type="ECO:0000313" key="8">
    <source>
        <dbReference type="EMBL" id="KAL3320088.1"/>
    </source>
</evidence>
<dbReference type="AlphaFoldDB" id="A0ABD2QKL1"/>
<evidence type="ECO:0000313" key="9">
    <source>
        <dbReference type="Proteomes" id="UP001626550"/>
    </source>
</evidence>
<dbReference type="EMBL" id="JBJKFK010000077">
    <property type="protein sequence ID" value="KAL3320088.1"/>
    <property type="molecule type" value="Genomic_DNA"/>
</dbReference>
<dbReference type="Gene3D" id="3.20.20.140">
    <property type="entry name" value="Metal-dependent hydrolases"/>
    <property type="match status" value="1"/>
</dbReference>
<evidence type="ECO:0000256" key="3">
    <source>
        <dbReference type="ARBA" id="ARBA00022723"/>
    </source>
</evidence>
<dbReference type="PROSITE" id="PS01091">
    <property type="entry name" value="TATD_3"/>
    <property type="match status" value="1"/>
</dbReference>
<dbReference type="CDD" id="cd01310">
    <property type="entry name" value="TatD_DNAse"/>
    <property type="match status" value="1"/>
</dbReference>
<evidence type="ECO:0000256" key="7">
    <source>
        <dbReference type="PIRSR" id="PIRSR005902-1"/>
    </source>
</evidence>
<evidence type="ECO:0000256" key="4">
    <source>
        <dbReference type="ARBA" id="ARBA00022801"/>
    </source>
</evidence>
<dbReference type="GO" id="GO:0016787">
    <property type="term" value="F:hydrolase activity"/>
    <property type="evidence" value="ECO:0007669"/>
    <property type="project" value="UniProtKB-KW"/>
</dbReference>
<dbReference type="PANTHER" id="PTHR10060">
    <property type="entry name" value="TATD FAMILY DEOXYRIBONUCLEASE"/>
    <property type="match status" value="1"/>
</dbReference>
<evidence type="ECO:0000256" key="2">
    <source>
        <dbReference type="ARBA" id="ARBA00022722"/>
    </source>
</evidence>